<feature type="compositionally biased region" description="Low complexity" evidence="1">
    <location>
        <begin position="47"/>
        <end position="61"/>
    </location>
</feature>
<dbReference type="InterPro" id="IPR058488">
    <property type="entry name" value="DUF8175"/>
</dbReference>
<dbReference type="AlphaFoldDB" id="A0A4Y4E5N5"/>
<feature type="transmembrane region" description="Helical" evidence="2">
    <location>
        <begin position="13"/>
        <end position="34"/>
    </location>
</feature>
<dbReference type="EMBL" id="BJNZ01000027">
    <property type="protein sequence ID" value="GED11344.1"/>
    <property type="molecule type" value="Genomic_DNA"/>
</dbReference>
<dbReference type="Proteomes" id="UP000316659">
    <property type="component" value="Unassembled WGS sequence"/>
</dbReference>
<dbReference type="RefSeq" id="WP_141390763.1">
    <property type="nucleotide sequence ID" value="NZ_BJNZ01000027.1"/>
</dbReference>
<name>A0A4Y4E5N5_CELCE</name>
<evidence type="ECO:0000313" key="4">
    <source>
        <dbReference type="EMBL" id="GED11344.1"/>
    </source>
</evidence>
<organism evidence="4 5">
    <name type="scientific">Cellulosimicrobium cellulans</name>
    <name type="common">Arthrobacter luteus</name>
    <dbReference type="NCBI Taxonomy" id="1710"/>
    <lineage>
        <taxon>Bacteria</taxon>
        <taxon>Bacillati</taxon>
        <taxon>Actinomycetota</taxon>
        <taxon>Actinomycetes</taxon>
        <taxon>Micrococcales</taxon>
        <taxon>Promicromonosporaceae</taxon>
        <taxon>Cellulosimicrobium</taxon>
    </lineage>
</organism>
<evidence type="ECO:0000256" key="2">
    <source>
        <dbReference type="SAM" id="Phobius"/>
    </source>
</evidence>
<sequence length="241" mass="25473">MSDEKETSNPFNAWWWVSGGFLLLIVVLVAVMIATSSGSDPDPDPSPSVTAAPSPSSTTGAELDEDDTCIPGGADQDIPVSGPEAQWEPVGYFMVPTSPEYGPVDGPEPLWPCFAHSPTGALFAAAHFFAGLGEPNYEEFSAVAAADNPALDAWLAAQDPADREQTPGRVAQIAGFQFQQVEPDAVIVSLGFRQDDIEAEVRVSLVWDDAVGNWQGDLATSQLTPSIVDLTTFTSWGATDG</sequence>
<evidence type="ECO:0000313" key="5">
    <source>
        <dbReference type="Proteomes" id="UP000316659"/>
    </source>
</evidence>
<reference evidence="4 5" key="1">
    <citation type="submission" date="2019-06" db="EMBL/GenBank/DDBJ databases">
        <title>Whole genome shotgun sequence of Cellulosimicrobium cellulans NBRC 15516.</title>
        <authorList>
            <person name="Hosoyama A."/>
            <person name="Uohara A."/>
            <person name="Ohji S."/>
            <person name="Ichikawa N."/>
        </authorList>
    </citation>
    <scope>NUCLEOTIDE SEQUENCE [LARGE SCALE GENOMIC DNA]</scope>
    <source>
        <strain evidence="4 5">NBRC 15516</strain>
    </source>
</reference>
<keyword evidence="2" id="KW-0812">Transmembrane</keyword>
<feature type="domain" description="DUF8175" evidence="3">
    <location>
        <begin position="54"/>
        <end position="235"/>
    </location>
</feature>
<feature type="region of interest" description="Disordered" evidence="1">
    <location>
        <begin position="37"/>
        <end position="82"/>
    </location>
</feature>
<protein>
    <recommendedName>
        <fullName evidence="3">DUF8175 domain-containing protein</fullName>
    </recommendedName>
</protein>
<evidence type="ECO:0000256" key="1">
    <source>
        <dbReference type="SAM" id="MobiDB-lite"/>
    </source>
</evidence>
<evidence type="ECO:0000259" key="3">
    <source>
        <dbReference type="Pfam" id="PF26526"/>
    </source>
</evidence>
<dbReference type="Pfam" id="PF26526">
    <property type="entry name" value="DUF8175"/>
    <property type="match status" value="1"/>
</dbReference>
<proteinExistence type="predicted"/>
<accession>A0A4Y4E5N5</accession>
<gene>
    <name evidence="4" type="ORF">CCE02nite_33430</name>
</gene>
<keyword evidence="2" id="KW-1133">Transmembrane helix</keyword>
<keyword evidence="2" id="KW-0472">Membrane</keyword>
<comment type="caution">
    <text evidence="4">The sequence shown here is derived from an EMBL/GenBank/DDBJ whole genome shotgun (WGS) entry which is preliminary data.</text>
</comment>